<evidence type="ECO:0008006" key="3">
    <source>
        <dbReference type="Google" id="ProtNLM"/>
    </source>
</evidence>
<dbReference type="Proteomes" id="UP000548423">
    <property type="component" value="Unassembled WGS sequence"/>
</dbReference>
<gene>
    <name evidence="1" type="ORF">F4694_003669</name>
</gene>
<reference evidence="2" key="2">
    <citation type="submission" date="2020-08" db="EMBL/GenBank/DDBJ databases">
        <title>The Agave Microbiome: Exploring the role of microbial communities in plant adaptations to desert environments.</title>
        <authorList>
            <person name="Partida-Martinez L.P."/>
        </authorList>
    </citation>
    <scope>NUCLEOTIDE SEQUENCE [LARGE SCALE GENOMIC DNA]</scope>
    <source>
        <strain evidence="2">AT2.8</strain>
    </source>
</reference>
<name>A0A852TFL6_9BACI</name>
<reference evidence="2" key="1">
    <citation type="submission" date="2020-07" db="EMBL/GenBank/DDBJ databases">
        <authorList>
            <person name="Partida-Martinez L."/>
            <person name="Huntemann M."/>
            <person name="Clum A."/>
            <person name="Wang J."/>
            <person name="Palaniappan K."/>
            <person name="Ritter S."/>
            <person name="Chen I.-M."/>
            <person name="Stamatis D."/>
            <person name="Reddy T."/>
            <person name="O'Malley R."/>
            <person name="Daum C."/>
            <person name="Shapiro N."/>
            <person name="Ivanova N."/>
            <person name="Kyrpides N."/>
            <person name="Woyke T."/>
        </authorList>
    </citation>
    <scope>NUCLEOTIDE SEQUENCE [LARGE SCALE GENOMIC DNA]</scope>
    <source>
        <strain evidence="2">AT2.8</strain>
    </source>
</reference>
<organism evidence="1 2">
    <name type="scientific">Neobacillus niacini</name>
    <dbReference type="NCBI Taxonomy" id="86668"/>
    <lineage>
        <taxon>Bacteria</taxon>
        <taxon>Bacillati</taxon>
        <taxon>Bacillota</taxon>
        <taxon>Bacilli</taxon>
        <taxon>Bacillales</taxon>
        <taxon>Bacillaceae</taxon>
        <taxon>Neobacillus</taxon>
    </lineage>
</organism>
<dbReference type="EMBL" id="JACCBX010000007">
    <property type="protein sequence ID" value="NYE06889.1"/>
    <property type="molecule type" value="Genomic_DNA"/>
</dbReference>
<dbReference type="Pfam" id="PF11553">
    <property type="entry name" value="DUF3231"/>
    <property type="match status" value="2"/>
</dbReference>
<dbReference type="InterPro" id="IPR021617">
    <property type="entry name" value="DUF3231"/>
</dbReference>
<protein>
    <recommendedName>
        <fullName evidence="3">DUF3231 family protein</fullName>
    </recommendedName>
</protein>
<dbReference type="Gene3D" id="1.20.1260.10">
    <property type="match status" value="2"/>
</dbReference>
<sequence>MDLMKPINISSDKLAPENPFTAVEMGKLWATYVGNSMSNKILQYFLKHVEEEDIKTLIENGLSLTVDFMQTIEKFFKREDFPIPVGFTDEDVNLGAPRLFEDQFYVHYLKYAAKAGLSLYAIAIPLVMREDVREFFIHCNDTTTILLGQLNNVLIEKGYILKPAAIPVPKKVDFIKKENYLNGFFGDIRELHALEITHLYDNIENNITSKALLIGFSQVAKREKVRQFLVRGKAITDREVQQFQDKLHKANLPFPSQIDHLVTESTFSPFSDRIMVFHKVDMFSIKIRSFANSLSLNGRKDIGLMYMKALSEVALFVEDGANILIENGWMEQPPKAIDRDELSSN</sequence>
<comment type="caution">
    <text evidence="1">The sequence shown here is derived from an EMBL/GenBank/DDBJ whole genome shotgun (WGS) entry which is preliminary data.</text>
</comment>
<evidence type="ECO:0000313" key="2">
    <source>
        <dbReference type="Proteomes" id="UP000548423"/>
    </source>
</evidence>
<dbReference type="InterPro" id="IPR012347">
    <property type="entry name" value="Ferritin-like"/>
</dbReference>
<evidence type="ECO:0000313" key="1">
    <source>
        <dbReference type="EMBL" id="NYE06889.1"/>
    </source>
</evidence>
<dbReference type="AlphaFoldDB" id="A0A852TFL6"/>
<proteinExistence type="predicted"/>
<accession>A0A852TFL6</accession>